<sequence>MSKTTHNCCSLKEVATLYDAMKKHDFYSHKVSNIRVISTRSSHIFLTGSYAYKIKRNLNHPQCNYQTLEKRKAYCVKECIINRRHSSGLYVDVLPIAFKDGQYSLLERGSTFNPQDVVEYAVKMRQFNQALIFDELIRKGRLLPEKVDELALEVAKLHQHHSSSIIAPVRLKKSDLQEVIQPLTEIFDAIKHAHQLSGFSLPAQLTYLENWVSNEWQQLRGTFLQRKKEGFVRHCHGNLHLRKAVLIKRKAVIFDAVEHDEKQRFIDVASDIACAMMDFERHHQEQLSQRFLNTYLIETGDYGLLKVLSFYKVYRALQRVKVASIKHSSSMHEEQRNQHLCDIETYTDLADAYTGEHRQGSLILSHGSLREGNDCIQQIANSLRMVHVRGDAETIRLQCDNNTHQAPGALGASQITHQLQKRLFDMAQIALAAGYYVIVDVQSLNTKVRDKFVEMAIAHRAPFLILNFQNDQMKLRALVREAISAESNVVHIKSSELFKDVVESDILVNNYPILNITDESALPLGKIEQWLDNH</sequence>
<dbReference type="SUPFAM" id="SSF56112">
    <property type="entry name" value="Protein kinase-like (PK-like)"/>
    <property type="match status" value="1"/>
</dbReference>
<dbReference type="PANTHER" id="PTHR43883">
    <property type="entry name" value="SLR0207 PROTEIN"/>
    <property type="match status" value="1"/>
</dbReference>
<dbReference type="InterPro" id="IPR027417">
    <property type="entry name" value="P-loop_NTPase"/>
</dbReference>
<dbReference type="AlphaFoldDB" id="A0A6S6U6P3"/>
<protein>
    <recommendedName>
        <fullName evidence="2">Aminoglycoside phosphotransferase domain-containing protein</fullName>
    </recommendedName>
</protein>
<proteinExistence type="predicted"/>
<gene>
    <name evidence="1" type="ORF">HELGO_WM9595</name>
</gene>
<dbReference type="InterPro" id="IPR011009">
    <property type="entry name" value="Kinase-like_dom_sf"/>
</dbReference>
<accession>A0A6S6U6P3</accession>
<dbReference type="InterPro" id="IPR052732">
    <property type="entry name" value="Cell-binding_unc_protein"/>
</dbReference>
<dbReference type="Gene3D" id="3.40.50.300">
    <property type="entry name" value="P-loop containing nucleotide triphosphate hydrolases"/>
    <property type="match status" value="1"/>
</dbReference>
<name>A0A6S6U6P3_9GAMM</name>
<dbReference type="PANTHER" id="PTHR43883:SF1">
    <property type="entry name" value="GLUCONOKINASE"/>
    <property type="match status" value="1"/>
</dbReference>
<dbReference type="EMBL" id="CACVAY010000151">
    <property type="protein sequence ID" value="CAA6828746.1"/>
    <property type="molecule type" value="Genomic_DNA"/>
</dbReference>
<organism evidence="1">
    <name type="scientific">uncultured Thiotrichaceae bacterium</name>
    <dbReference type="NCBI Taxonomy" id="298394"/>
    <lineage>
        <taxon>Bacteria</taxon>
        <taxon>Pseudomonadati</taxon>
        <taxon>Pseudomonadota</taxon>
        <taxon>Gammaproteobacteria</taxon>
        <taxon>Thiotrichales</taxon>
        <taxon>Thiotrichaceae</taxon>
        <taxon>environmental samples</taxon>
    </lineage>
</organism>
<evidence type="ECO:0000313" key="1">
    <source>
        <dbReference type="EMBL" id="CAA6828746.1"/>
    </source>
</evidence>
<reference evidence="1" key="1">
    <citation type="submission" date="2020-01" db="EMBL/GenBank/DDBJ databases">
        <authorList>
            <person name="Meier V. D."/>
            <person name="Meier V D."/>
        </authorList>
    </citation>
    <scope>NUCLEOTIDE SEQUENCE</scope>
    <source>
        <strain evidence="1">HLG_WM_MAG_07</strain>
    </source>
</reference>
<dbReference type="Pfam" id="PF13671">
    <property type="entry name" value="AAA_33"/>
    <property type="match status" value="1"/>
</dbReference>
<evidence type="ECO:0008006" key="2">
    <source>
        <dbReference type="Google" id="ProtNLM"/>
    </source>
</evidence>